<accession>A0AAJ7JGN7</accession>
<evidence type="ECO:0000256" key="4">
    <source>
        <dbReference type="SAM" id="SignalP"/>
    </source>
</evidence>
<dbReference type="AlphaFoldDB" id="A0AAJ7JGN7"/>
<dbReference type="Pfam" id="PF13855">
    <property type="entry name" value="LRR_8"/>
    <property type="match status" value="1"/>
</dbReference>
<dbReference type="InterPro" id="IPR050328">
    <property type="entry name" value="Dev_Immune_Receptor"/>
</dbReference>
<keyword evidence="3" id="KW-0677">Repeat</keyword>
<dbReference type="RefSeq" id="XP_017892218.2">
    <property type="nucleotide sequence ID" value="XM_018036729.2"/>
</dbReference>
<feature type="chain" id="PRO_5042471986" evidence="4">
    <location>
        <begin position="19"/>
        <end position="328"/>
    </location>
</feature>
<feature type="signal peptide" evidence="4">
    <location>
        <begin position="1"/>
        <end position="18"/>
    </location>
</feature>
<dbReference type="PANTHER" id="PTHR24373:SF395">
    <property type="entry name" value="IG-LIKE DOMAIN-CONTAINING PROTEIN"/>
    <property type="match status" value="1"/>
</dbReference>
<evidence type="ECO:0000256" key="3">
    <source>
        <dbReference type="ARBA" id="ARBA00022737"/>
    </source>
</evidence>
<reference evidence="6" key="1">
    <citation type="submission" date="2025-08" db="UniProtKB">
        <authorList>
            <consortium name="RefSeq"/>
        </authorList>
    </citation>
    <scope>IDENTIFICATION</scope>
    <source>
        <tissue evidence="6">Whole body</tissue>
    </source>
</reference>
<keyword evidence="1" id="KW-0433">Leucine-rich repeat</keyword>
<dbReference type="Gene3D" id="3.80.10.10">
    <property type="entry name" value="Ribonuclease Inhibitor"/>
    <property type="match status" value="1"/>
</dbReference>
<dbReference type="Proteomes" id="UP000694925">
    <property type="component" value="Unplaced"/>
</dbReference>
<proteinExistence type="predicted"/>
<dbReference type="InterPro" id="IPR003591">
    <property type="entry name" value="Leu-rich_rpt_typical-subtyp"/>
</dbReference>
<evidence type="ECO:0000256" key="1">
    <source>
        <dbReference type="ARBA" id="ARBA00022614"/>
    </source>
</evidence>
<dbReference type="SUPFAM" id="SSF52058">
    <property type="entry name" value="L domain-like"/>
    <property type="match status" value="1"/>
</dbReference>
<sequence length="328" mass="36668">MRRSIIFAALIVFPLIAAGNMTPINYVAELVNAMDTYEAADAPDIYKQIRNISDICENESLRLNLSRSLYMTRSFVISSSIRCITLRSPGLRMMSGAFEDLPNLKYLDLRENQIDTNDLFSFGPLPTVEVLLLGGQNSYIHLGDIEINNVYSELEYLDLSNIGIGYITVRQENPFPKLKYLNFAQNRKEEFSFGSSLSDSLIYLDLSKNLITSYAPRLTNLSLLWLAENEIEQIGEGGLNLSALKQLEILSVADNRISSIDEGAFTSLANLRYLNLSGNALSIGNLVSLNFSESFEILVLDRNSLVDIPNLNSSTITTLSLKCNQIQY</sequence>
<protein>
    <submittedName>
        <fullName evidence="6">Nephrocan-like</fullName>
    </submittedName>
</protein>
<organism evidence="5 6">
    <name type="scientific">Ceratina calcarata</name>
    <dbReference type="NCBI Taxonomy" id="156304"/>
    <lineage>
        <taxon>Eukaryota</taxon>
        <taxon>Metazoa</taxon>
        <taxon>Ecdysozoa</taxon>
        <taxon>Arthropoda</taxon>
        <taxon>Hexapoda</taxon>
        <taxon>Insecta</taxon>
        <taxon>Pterygota</taxon>
        <taxon>Neoptera</taxon>
        <taxon>Endopterygota</taxon>
        <taxon>Hymenoptera</taxon>
        <taxon>Apocrita</taxon>
        <taxon>Aculeata</taxon>
        <taxon>Apoidea</taxon>
        <taxon>Anthophila</taxon>
        <taxon>Apidae</taxon>
        <taxon>Ceratina</taxon>
        <taxon>Zadontomerus</taxon>
    </lineage>
</organism>
<dbReference type="Pfam" id="PF13516">
    <property type="entry name" value="LRR_6"/>
    <property type="match status" value="1"/>
</dbReference>
<name>A0AAJ7JGN7_9HYME</name>
<dbReference type="SMART" id="SM00369">
    <property type="entry name" value="LRR_TYP"/>
    <property type="match status" value="4"/>
</dbReference>
<dbReference type="SMART" id="SM00365">
    <property type="entry name" value="LRR_SD22"/>
    <property type="match status" value="4"/>
</dbReference>
<dbReference type="InterPro" id="IPR001611">
    <property type="entry name" value="Leu-rich_rpt"/>
</dbReference>
<dbReference type="PANTHER" id="PTHR24373">
    <property type="entry name" value="SLIT RELATED LEUCINE-RICH REPEAT NEURONAL PROTEIN"/>
    <property type="match status" value="1"/>
</dbReference>
<evidence type="ECO:0000313" key="6">
    <source>
        <dbReference type="RefSeq" id="XP_017892218.2"/>
    </source>
</evidence>
<keyword evidence="5" id="KW-1185">Reference proteome</keyword>
<gene>
    <name evidence="6" type="primary">LOC108632271</name>
</gene>
<dbReference type="GeneID" id="108632271"/>
<feature type="non-terminal residue" evidence="6">
    <location>
        <position position="328"/>
    </location>
</feature>
<dbReference type="KEGG" id="ccal:108632271"/>
<dbReference type="PROSITE" id="PS51450">
    <property type="entry name" value="LRR"/>
    <property type="match status" value="2"/>
</dbReference>
<evidence type="ECO:0000313" key="5">
    <source>
        <dbReference type="Proteomes" id="UP000694925"/>
    </source>
</evidence>
<dbReference type="GO" id="GO:0031012">
    <property type="term" value="C:extracellular matrix"/>
    <property type="evidence" value="ECO:0007669"/>
    <property type="project" value="TreeGrafter"/>
</dbReference>
<keyword evidence="2 4" id="KW-0732">Signal</keyword>
<dbReference type="InterPro" id="IPR032675">
    <property type="entry name" value="LRR_dom_sf"/>
</dbReference>
<dbReference type="GO" id="GO:0005615">
    <property type="term" value="C:extracellular space"/>
    <property type="evidence" value="ECO:0007669"/>
    <property type="project" value="TreeGrafter"/>
</dbReference>
<evidence type="ECO:0000256" key="2">
    <source>
        <dbReference type="ARBA" id="ARBA00022729"/>
    </source>
</evidence>